<organism evidence="9 10">
    <name type="scientific">Papiliotrema laurentii</name>
    <name type="common">Cryptococcus laurentii</name>
    <dbReference type="NCBI Taxonomy" id="5418"/>
    <lineage>
        <taxon>Eukaryota</taxon>
        <taxon>Fungi</taxon>
        <taxon>Dikarya</taxon>
        <taxon>Basidiomycota</taxon>
        <taxon>Agaricomycotina</taxon>
        <taxon>Tremellomycetes</taxon>
        <taxon>Tremellales</taxon>
        <taxon>Rhynchogastremaceae</taxon>
        <taxon>Papiliotrema</taxon>
    </lineage>
</organism>
<evidence type="ECO:0000256" key="4">
    <source>
        <dbReference type="ARBA" id="ARBA00023054"/>
    </source>
</evidence>
<dbReference type="InterPro" id="IPR011989">
    <property type="entry name" value="ARM-like"/>
</dbReference>
<gene>
    <name evidence="9" type="ORF">DB88DRAFT_500693</name>
</gene>
<keyword evidence="3" id="KW-0677">Repeat</keyword>
<comment type="caution">
    <text evidence="9">The sequence shown here is derived from an EMBL/GenBank/DDBJ whole genome shotgun (WGS) entry which is preliminary data.</text>
</comment>
<feature type="domain" description="Beta-catenin-like protein 1 N-terminal" evidence="8">
    <location>
        <begin position="92"/>
        <end position="201"/>
    </location>
</feature>
<reference evidence="9" key="1">
    <citation type="submission" date="2023-02" db="EMBL/GenBank/DDBJ databases">
        <title>Identification and recombinant expression of a fungal hydrolase from Papiliotrema laurentii that hydrolyzes apple cutin and clears colloidal polyester polyurethane.</title>
        <authorList>
            <consortium name="DOE Joint Genome Institute"/>
            <person name="Roman V.A."/>
            <person name="Bojanowski C."/>
            <person name="Crable B.R."/>
            <person name="Wagner D.N."/>
            <person name="Hung C.S."/>
            <person name="Nadeau L.J."/>
            <person name="Schratz L."/>
            <person name="Haridas S."/>
            <person name="Pangilinan J."/>
            <person name="Lipzen A."/>
            <person name="Na H."/>
            <person name="Yan M."/>
            <person name="Ng V."/>
            <person name="Grigoriev I.V."/>
            <person name="Spatafora J.W."/>
            <person name="Barlow D."/>
            <person name="Biffinger J."/>
            <person name="Kelley-Loughnane N."/>
            <person name="Varaljay V.A."/>
            <person name="Crookes-Goodson W.J."/>
        </authorList>
    </citation>
    <scope>NUCLEOTIDE SEQUENCE</scope>
    <source>
        <strain evidence="9">5307AH</strain>
    </source>
</reference>
<keyword evidence="4 6" id="KW-0175">Coiled coil</keyword>
<dbReference type="Proteomes" id="UP001182556">
    <property type="component" value="Unassembled WGS sequence"/>
</dbReference>
<keyword evidence="5" id="KW-0539">Nucleus</keyword>
<dbReference type="SUPFAM" id="SSF48371">
    <property type="entry name" value="ARM repeat"/>
    <property type="match status" value="1"/>
</dbReference>
<feature type="coiled-coil region" evidence="6">
    <location>
        <begin position="491"/>
        <end position="539"/>
    </location>
</feature>
<accession>A0AAD9CSM8</accession>
<dbReference type="PANTHER" id="PTHR14978:SF0">
    <property type="entry name" value="BETA-CATENIN-LIKE PROTEIN 1"/>
    <property type="match status" value="1"/>
</dbReference>
<dbReference type="SMART" id="SM01156">
    <property type="entry name" value="DUF1716"/>
    <property type="match status" value="1"/>
</dbReference>
<dbReference type="GO" id="GO:0010467">
    <property type="term" value="P:gene expression"/>
    <property type="evidence" value="ECO:0007669"/>
    <property type="project" value="UniProtKB-ARBA"/>
</dbReference>
<evidence type="ECO:0000256" key="7">
    <source>
        <dbReference type="SAM" id="MobiDB-lite"/>
    </source>
</evidence>
<proteinExistence type="predicted"/>
<evidence type="ECO:0000256" key="3">
    <source>
        <dbReference type="ARBA" id="ARBA00022737"/>
    </source>
</evidence>
<name>A0AAD9CSM8_PAPLA</name>
<evidence type="ECO:0000259" key="8">
    <source>
        <dbReference type="SMART" id="SM01156"/>
    </source>
</evidence>
<dbReference type="Pfam" id="PF08216">
    <property type="entry name" value="CTNNBL"/>
    <property type="match status" value="1"/>
</dbReference>
<dbReference type="EMBL" id="JAODAN010000011">
    <property type="protein sequence ID" value="KAK1921422.1"/>
    <property type="molecule type" value="Genomic_DNA"/>
</dbReference>
<sequence>MDVDKMFKLPALPASAGQKRKMPDAPTPEMLKKYRVAEPEPEAPAPVSNGKGKSRAATVGEEDEEESYGPVDGGDEDGDADDDEGRFFGGGLNSEQNQILDIFDKAGDEEETAVLTVPALRRQLAKFERIVTKNAEQRGKYPDDPSKFIESEADLDTALKQFLPLTQNPGQFYPEIVKSGAAALLANLLSHENTDIAIDVIEIIQELTDEDVGAGGDDMDEEDEEDAEKAAQARMAMAEFIDELLNNSILDLLVANLGRLDESEDSDSRGVYNILGVFENLLSFIPPLADQIVSETTLLPWLLKRVDKKEFDSNKQYASQILAILLQQSRENVLKLGELDGMEVILKSLSQYRKKDPSDGEEVEFMEDMFNCLCTALAEPEMKEAFLEAEGVELMIIMMKEKLLARTRSIKVLDYAMQTEDGSKNCERFVEVLGLKTFFSAFMGKGEGKKKKLNATSPFEDEEHMLGILVSLFTNLESDTPARIRLIAKFIENNYEKVERLLEMREVAENRLKPVDKDIARERRVMEANEEEIDEETEAEWFLRRAEAGLSALQNADYILGWVCMEDDGAMAHAKTMLGRKDQSLANVVAVLEDFARNIGDESEGDDGEVPLQKVVIQQLVNYLNESL</sequence>
<protein>
    <submittedName>
        <fullName evidence="9">Catenin-beta-like protein</fullName>
    </submittedName>
</protein>
<dbReference type="FunFam" id="1.25.10.10:FF:001136">
    <property type="entry name" value="Beta-catenin-like protein 1"/>
    <property type="match status" value="1"/>
</dbReference>
<dbReference type="AlphaFoldDB" id="A0AAD9CSM8"/>
<dbReference type="PANTHER" id="PTHR14978">
    <property type="entry name" value="BETA-CATENIN-LIKE PROTEIN 1 NUCLEAR ASSOCIATED PROTEIN"/>
    <property type="match status" value="1"/>
</dbReference>
<dbReference type="InterPro" id="IPR013180">
    <property type="entry name" value="CTNNBL1_N"/>
</dbReference>
<dbReference type="InterPro" id="IPR016024">
    <property type="entry name" value="ARM-type_fold"/>
</dbReference>
<comment type="subcellular location">
    <subcellularLocation>
        <location evidence="1">Nucleus</location>
    </subcellularLocation>
</comment>
<feature type="region of interest" description="Disordered" evidence="7">
    <location>
        <begin position="1"/>
        <end position="91"/>
    </location>
</feature>
<evidence type="ECO:0000313" key="10">
    <source>
        <dbReference type="Proteomes" id="UP001182556"/>
    </source>
</evidence>
<keyword evidence="10" id="KW-1185">Reference proteome</keyword>
<dbReference type="Gene3D" id="1.25.10.10">
    <property type="entry name" value="Leucine-rich Repeat Variant"/>
    <property type="match status" value="1"/>
</dbReference>
<evidence type="ECO:0000313" key="9">
    <source>
        <dbReference type="EMBL" id="KAK1921422.1"/>
    </source>
</evidence>
<feature type="compositionally biased region" description="Acidic residues" evidence="7">
    <location>
        <begin position="60"/>
        <end position="84"/>
    </location>
</feature>
<dbReference type="GO" id="GO:0005681">
    <property type="term" value="C:spliceosomal complex"/>
    <property type="evidence" value="ECO:0007669"/>
    <property type="project" value="TreeGrafter"/>
</dbReference>
<keyword evidence="2" id="KW-0597">Phosphoprotein</keyword>
<dbReference type="InterPro" id="IPR039678">
    <property type="entry name" value="CTNNBL1"/>
</dbReference>
<evidence type="ECO:0000256" key="2">
    <source>
        <dbReference type="ARBA" id="ARBA00022553"/>
    </source>
</evidence>
<evidence type="ECO:0000256" key="1">
    <source>
        <dbReference type="ARBA" id="ARBA00004123"/>
    </source>
</evidence>
<evidence type="ECO:0000256" key="6">
    <source>
        <dbReference type="SAM" id="Coils"/>
    </source>
</evidence>
<evidence type="ECO:0000256" key="5">
    <source>
        <dbReference type="ARBA" id="ARBA00023242"/>
    </source>
</evidence>